<dbReference type="PANTHER" id="PTHR42951">
    <property type="entry name" value="METALLO-BETA-LACTAMASE DOMAIN-CONTAINING"/>
    <property type="match status" value="1"/>
</dbReference>
<dbReference type="SUPFAM" id="SSF56281">
    <property type="entry name" value="Metallo-hydrolase/oxidoreductase"/>
    <property type="match status" value="1"/>
</dbReference>
<evidence type="ECO:0000259" key="1">
    <source>
        <dbReference type="SMART" id="SM00849"/>
    </source>
</evidence>
<dbReference type="Pfam" id="PF00753">
    <property type="entry name" value="Lactamase_B"/>
    <property type="match status" value="1"/>
</dbReference>
<accession>A0AAD9QAM7</accession>
<dbReference type="Gene3D" id="3.60.15.10">
    <property type="entry name" value="Ribonuclease Z/Hydroxyacylglutathione hydrolase-like"/>
    <property type="match status" value="1"/>
</dbReference>
<dbReference type="GO" id="GO:0003676">
    <property type="term" value="F:nucleic acid binding"/>
    <property type="evidence" value="ECO:0007669"/>
    <property type="project" value="InterPro"/>
</dbReference>
<evidence type="ECO:0000313" key="2">
    <source>
        <dbReference type="EMBL" id="KAK2557813.1"/>
    </source>
</evidence>
<dbReference type="Pfam" id="PF00270">
    <property type="entry name" value="DEAD"/>
    <property type="match status" value="1"/>
</dbReference>
<evidence type="ECO:0000313" key="3">
    <source>
        <dbReference type="Proteomes" id="UP001249851"/>
    </source>
</evidence>
<dbReference type="PANTHER" id="PTHR42951:SF4">
    <property type="entry name" value="ACYL-COENZYME A THIOESTERASE MBLAC2"/>
    <property type="match status" value="1"/>
</dbReference>
<feature type="domain" description="Metallo-beta-lactamase" evidence="1">
    <location>
        <begin position="28"/>
        <end position="221"/>
    </location>
</feature>
<dbReference type="CDD" id="cd07712">
    <property type="entry name" value="MBLAC2-like_MBL-fold"/>
    <property type="match status" value="1"/>
</dbReference>
<comment type="caution">
    <text evidence="2">The sequence shown here is derived from an EMBL/GenBank/DDBJ whole genome shotgun (WGS) entry which is preliminary data.</text>
</comment>
<sequence>MADQMFTAEEVQEGIYMIRERYYESSNRANIWLIQGSTMDLVVDTGLGIWHLPSFLKERGLIGEKPVQAVASHVHFDHSGGLHQFEKFAIHQLEAEAIRKGDNFQTVTIFFGSGEITRPPHEGWSLSDYKVRSAEPFAVLEEGYIFDLGNRRLRVLHLPGHTPGSVGLLDEEAKVLFSGDVVYDTLALIDWVPHSDLSAYIDTCRRLRNLSSEVDIVFPGHADPFDGNRLHFLTSEFIEKASTCRHKLFTVVMKCLSTMILKAKHSAFTQPSQHSESDYIAGSASLLHKAISFLSSKSSREIHHKKEQDIAIKSLLKEKDVLAVLPTGFGKSLVFQVFAIITSMDSVSSNGCVLVICPLKSIIRDQIEEADSLGLNAVELESPDMFENLPRLPDIYCICFGRSGVR</sequence>
<dbReference type="InterPro" id="IPR001279">
    <property type="entry name" value="Metallo-B-lactamas"/>
</dbReference>
<protein>
    <submittedName>
        <fullName evidence="2">Acyl-coenzyme A thioesterase MBLAC2</fullName>
    </submittedName>
</protein>
<reference evidence="2" key="2">
    <citation type="journal article" date="2023" name="Science">
        <title>Genomic signatures of disease resistance in endangered staghorn corals.</title>
        <authorList>
            <person name="Vollmer S.V."/>
            <person name="Selwyn J.D."/>
            <person name="Despard B.A."/>
            <person name="Roesel C.L."/>
        </authorList>
    </citation>
    <scope>NUCLEOTIDE SEQUENCE</scope>
    <source>
        <strain evidence="2">K2</strain>
    </source>
</reference>
<dbReference type="InterPro" id="IPR036866">
    <property type="entry name" value="RibonucZ/Hydroxyglut_hydro"/>
</dbReference>
<dbReference type="AlphaFoldDB" id="A0AAD9QAM7"/>
<gene>
    <name evidence="2" type="ORF">P5673_019779</name>
</gene>
<keyword evidence="3" id="KW-1185">Reference proteome</keyword>
<proteinExistence type="predicted"/>
<dbReference type="GO" id="GO:0005524">
    <property type="term" value="F:ATP binding"/>
    <property type="evidence" value="ECO:0007669"/>
    <property type="project" value="InterPro"/>
</dbReference>
<dbReference type="SMART" id="SM00849">
    <property type="entry name" value="Lactamase_B"/>
    <property type="match status" value="1"/>
</dbReference>
<dbReference type="Gene3D" id="3.40.50.300">
    <property type="entry name" value="P-loop containing nucleotide triphosphate hydrolases"/>
    <property type="match status" value="1"/>
</dbReference>
<dbReference type="InterPro" id="IPR011545">
    <property type="entry name" value="DEAD/DEAH_box_helicase_dom"/>
</dbReference>
<organism evidence="2 3">
    <name type="scientific">Acropora cervicornis</name>
    <name type="common">Staghorn coral</name>
    <dbReference type="NCBI Taxonomy" id="6130"/>
    <lineage>
        <taxon>Eukaryota</taxon>
        <taxon>Metazoa</taxon>
        <taxon>Cnidaria</taxon>
        <taxon>Anthozoa</taxon>
        <taxon>Hexacorallia</taxon>
        <taxon>Scleractinia</taxon>
        <taxon>Astrocoeniina</taxon>
        <taxon>Acroporidae</taxon>
        <taxon>Acropora</taxon>
    </lineage>
</organism>
<dbReference type="EMBL" id="JARQWQ010000047">
    <property type="protein sequence ID" value="KAK2557813.1"/>
    <property type="molecule type" value="Genomic_DNA"/>
</dbReference>
<dbReference type="InterPro" id="IPR050855">
    <property type="entry name" value="NDM-1-like"/>
</dbReference>
<dbReference type="SUPFAM" id="SSF52540">
    <property type="entry name" value="P-loop containing nucleoside triphosphate hydrolases"/>
    <property type="match status" value="1"/>
</dbReference>
<dbReference type="InterPro" id="IPR027417">
    <property type="entry name" value="P-loop_NTPase"/>
</dbReference>
<reference evidence="2" key="1">
    <citation type="journal article" date="2023" name="G3 (Bethesda)">
        <title>Whole genome assembly and annotation of the endangered Caribbean coral Acropora cervicornis.</title>
        <authorList>
            <person name="Selwyn J.D."/>
            <person name="Vollmer S.V."/>
        </authorList>
    </citation>
    <scope>NUCLEOTIDE SEQUENCE</scope>
    <source>
        <strain evidence="2">K2</strain>
    </source>
</reference>
<name>A0AAD9QAM7_ACRCE</name>
<dbReference type="Proteomes" id="UP001249851">
    <property type="component" value="Unassembled WGS sequence"/>
</dbReference>